<dbReference type="EMBL" id="CM044703">
    <property type="protein sequence ID" value="KAI5671641.1"/>
    <property type="molecule type" value="Genomic_DNA"/>
</dbReference>
<reference evidence="2" key="1">
    <citation type="journal article" date="2023" name="Nat. Plants">
        <title>Single-cell RNA sequencing provides a high-resolution roadmap for understanding the multicellular compartmentation of specialized metabolism.</title>
        <authorList>
            <person name="Sun S."/>
            <person name="Shen X."/>
            <person name="Li Y."/>
            <person name="Li Y."/>
            <person name="Wang S."/>
            <person name="Li R."/>
            <person name="Zhang H."/>
            <person name="Shen G."/>
            <person name="Guo B."/>
            <person name="Wei J."/>
            <person name="Xu J."/>
            <person name="St-Pierre B."/>
            <person name="Chen S."/>
            <person name="Sun C."/>
        </authorList>
    </citation>
    <scope>NUCLEOTIDE SEQUENCE [LARGE SCALE GENOMIC DNA]</scope>
</reference>
<name>A0ACC0BG46_CATRO</name>
<protein>
    <submittedName>
        <fullName evidence="1">Uncharacterized protein</fullName>
    </submittedName>
</protein>
<comment type="caution">
    <text evidence="1">The sequence shown here is derived from an EMBL/GenBank/DDBJ whole genome shotgun (WGS) entry which is preliminary data.</text>
</comment>
<sequence length="103" mass="11698">MKRLLTLPFHGGLETEDFKDISILQGWIPLCVKKGSLVMPALLKKKMRKMEACKALKVKMTNQGFGLHFCICNYRASNHFSNIHAHCILIGSLCITTMEIPFF</sequence>
<organism evidence="1 2">
    <name type="scientific">Catharanthus roseus</name>
    <name type="common">Madagascar periwinkle</name>
    <name type="synonym">Vinca rosea</name>
    <dbReference type="NCBI Taxonomy" id="4058"/>
    <lineage>
        <taxon>Eukaryota</taxon>
        <taxon>Viridiplantae</taxon>
        <taxon>Streptophyta</taxon>
        <taxon>Embryophyta</taxon>
        <taxon>Tracheophyta</taxon>
        <taxon>Spermatophyta</taxon>
        <taxon>Magnoliopsida</taxon>
        <taxon>eudicotyledons</taxon>
        <taxon>Gunneridae</taxon>
        <taxon>Pentapetalae</taxon>
        <taxon>asterids</taxon>
        <taxon>lamiids</taxon>
        <taxon>Gentianales</taxon>
        <taxon>Apocynaceae</taxon>
        <taxon>Rauvolfioideae</taxon>
        <taxon>Vinceae</taxon>
        <taxon>Catharanthinae</taxon>
        <taxon>Catharanthus</taxon>
    </lineage>
</organism>
<keyword evidence="2" id="KW-1185">Reference proteome</keyword>
<accession>A0ACC0BG46</accession>
<evidence type="ECO:0000313" key="2">
    <source>
        <dbReference type="Proteomes" id="UP001060085"/>
    </source>
</evidence>
<evidence type="ECO:0000313" key="1">
    <source>
        <dbReference type="EMBL" id="KAI5671641.1"/>
    </source>
</evidence>
<gene>
    <name evidence="1" type="ORF">M9H77_12005</name>
</gene>
<dbReference type="Proteomes" id="UP001060085">
    <property type="component" value="Linkage Group LG03"/>
</dbReference>
<proteinExistence type="predicted"/>